<dbReference type="Proteomes" id="UP001385951">
    <property type="component" value="Unassembled WGS sequence"/>
</dbReference>
<evidence type="ECO:0000313" key="4">
    <source>
        <dbReference type="Proteomes" id="UP001385951"/>
    </source>
</evidence>
<accession>A0AAW0GQT1</accession>
<reference evidence="3 4" key="1">
    <citation type="submission" date="2022-09" db="EMBL/GenBank/DDBJ databases">
        <authorList>
            <person name="Palmer J.M."/>
        </authorList>
    </citation>
    <scope>NUCLEOTIDE SEQUENCE [LARGE SCALE GENOMIC DNA]</scope>
    <source>
        <strain evidence="3 4">DSM 7382</strain>
    </source>
</reference>
<sequence>MASLSTRSGEFFGGSPDNRTETSFLLAAATLCAFDILLTLPREFRCIWKKRFSAITVLYPVIRYCPLGAVLMQIIPLQWTSMNLVR</sequence>
<dbReference type="InterPro" id="IPR045340">
    <property type="entry name" value="DUF6533"/>
</dbReference>
<feature type="domain" description="DUF6533" evidence="2">
    <location>
        <begin position="24"/>
        <end position="67"/>
    </location>
</feature>
<organism evidence="3 4">
    <name type="scientific">Cerrena zonata</name>
    <dbReference type="NCBI Taxonomy" id="2478898"/>
    <lineage>
        <taxon>Eukaryota</taxon>
        <taxon>Fungi</taxon>
        <taxon>Dikarya</taxon>
        <taxon>Basidiomycota</taxon>
        <taxon>Agaricomycotina</taxon>
        <taxon>Agaricomycetes</taxon>
        <taxon>Polyporales</taxon>
        <taxon>Cerrenaceae</taxon>
        <taxon>Cerrena</taxon>
    </lineage>
</organism>
<protein>
    <recommendedName>
        <fullName evidence="2">DUF6533 domain-containing protein</fullName>
    </recommendedName>
</protein>
<dbReference type="AlphaFoldDB" id="A0AAW0GQT1"/>
<keyword evidence="1" id="KW-1133">Transmembrane helix</keyword>
<dbReference type="Pfam" id="PF20151">
    <property type="entry name" value="DUF6533"/>
    <property type="match status" value="1"/>
</dbReference>
<feature type="transmembrane region" description="Helical" evidence="1">
    <location>
        <begin position="52"/>
        <end position="75"/>
    </location>
</feature>
<proteinExistence type="predicted"/>
<evidence type="ECO:0000313" key="3">
    <source>
        <dbReference type="EMBL" id="KAK7695968.1"/>
    </source>
</evidence>
<keyword evidence="1" id="KW-0812">Transmembrane</keyword>
<keyword evidence="1" id="KW-0472">Membrane</keyword>
<comment type="caution">
    <text evidence="3">The sequence shown here is derived from an EMBL/GenBank/DDBJ whole genome shotgun (WGS) entry which is preliminary data.</text>
</comment>
<feature type="transmembrane region" description="Helical" evidence="1">
    <location>
        <begin position="22"/>
        <end position="40"/>
    </location>
</feature>
<keyword evidence="4" id="KW-1185">Reference proteome</keyword>
<dbReference type="EMBL" id="JASBNA010000001">
    <property type="protein sequence ID" value="KAK7695968.1"/>
    <property type="molecule type" value="Genomic_DNA"/>
</dbReference>
<gene>
    <name evidence="3" type="ORF">QCA50_000607</name>
</gene>
<name>A0AAW0GQT1_9APHY</name>
<evidence type="ECO:0000259" key="2">
    <source>
        <dbReference type="Pfam" id="PF20151"/>
    </source>
</evidence>
<evidence type="ECO:0000256" key="1">
    <source>
        <dbReference type="SAM" id="Phobius"/>
    </source>
</evidence>